<keyword evidence="3" id="KW-1185">Reference proteome</keyword>
<gene>
    <name evidence="2" type="ORF">D3272_13580</name>
</gene>
<dbReference type="PANTHER" id="PTHR43236">
    <property type="entry name" value="ANTITOXIN HIGA1"/>
    <property type="match status" value="1"/>
</dbReference>
<reference evidence="2 3" key="2">
    <citation type="submission" date="2019-02" db="EMBL/GenBank/DDBJ databases">
        <title>'Lichenibacterium ramalinii' gen. nov. sp. nov., 'Lichenibacterium minor' gen. nov. sp. nov.</title>
        <authorList>
            <person name="Pankratov T."/>
        </authorList>
    </citation>
    <scope>NUCLEOTIDE SEQUENCE [LARGE SCALE GENOMIC DNA]</scope>
    <source>
        <strain evidence="2 3">RmlP001</strain>
    </source>
</reference>
<protein>
    <submittedName>
        <fullName evidence="2">ImmA/IrrE family metallo-endopeptidase</fullName>
    </submittedName>
</protein>
<dbReference type="Proteomes" id="UP000289411">
    <property type="component" value="Unassembled WGS sequence"/>
</dbReference>
<dbReference type="OrthoDB" id="9794834at2"/>
<dbReference type="Pfam" id="PF06114">
    <property type="entry name" value="Peptidase_M78"/>
    <property type="match status" value="1"/>
</dbReference>
<feature type="domain" description="IrrE N-terminal-like" evidence="1">
    <location>
        <begin position="66"/>
        <end position="170"/>
    </location>
</feature>
<evidence type="ECO:0000259" key="1">
    <source>
        <dbReference type="Pfam" id="PF06114"/>
    </source>
</evidence>
<name>A0A4V1RIL8_9HYPH</name>
<dbReference type="AlphaFoldDB" id="A0A4V1RIL8"/>
<reference evidence="2 3" key="1">
    <citation type="submission" date="2018-09" db="EMBL/GenBank/DDBJ databases">
        <authorList>
            <person name="Grouzdev D.S."/>
            <person name="Krutkina M.S."/>
        </authorList>
    </citation>
    <scope>NUCLEOTIDE SEQUENCE [LARGE SCALE GENOMIC DNA]</scope>
    <source>
        <strain evidence="2 3">RmlP001</strain>
    </source>
</reference>
<dbReference type="Gene3D" id="1.10.10.2910">
    <property type="match status" value="1"/>
</dbReference>
<dbReference type="InterPro" id="IPR010359">
    <property type="entry name" value="IrrE_HExxH"/>
</dbReference>
<dbReference type="PANTHER" id="PTHR43236:SF1">
    <property type="entry name" value="BLL7220 PROTEIN"/>
    <property type="match status" value="1"/>
</dbReference>
<dbReference type="EMBL" id="QYBC01000010">
    <property type="protein sequence ID" value="RYB04461.1"/>
    <property type="molecule type" value="Genomic_DNA"/>
</dbReference>
<proteinExistence type="predicted"/>
<evidence type="ECO:0000313" key="3">
    <source>
        <dbReference type="Proteomes" id="UP000289411"/>
    </source>
</evidence>
<organism evidence="2 3">
    <name type="scientific">Lichenibacterium ramalinae</name>
    <dbReference type="NCBI Taxonomy" id="2316527"/>
    <lineage>
        <taxon>Bacteria</taxon>
        <taxon>Pseudomonadati</taxon>
        <taxon>Pseudomonadota</taxon>
        <taxon>Alphaproteobacteria</taxon>
        <taxon>Hyphomicrobiales</taxon>
        <taxon>Lichenihabitantaceae</taxon>
        <taxon>Lichenibacterium</taxon>
    </lineage>
</organism>
<evidence type="ECO:0000313" key="2">
    <source>
        <dbReference type="EMBL" id="RYB04461.1"/>
    </source>
</evidence>
<dbReference type="InterPro" id="IPR052345">
    <property type="entry name" value="Rad_response_metalloprotease"/>
</dbReference>
<sequence>MKASSSSSGPSEWVTPLLVRVHAALRGGSGLEDLASLASSAFDHVDGPVPIEELAGSLGVAQVLTVPFDGASGVLLRPDGRRGPLIIVPEAHAERRRRFSIAHEVAHLMLGHLGLARATSEEERQADRLGALLLLPPSRVRSAMADAPPDARRIERLGEAFQVSIDAAARAYAEFHRTPMVAIIARGGVVDRCYGGFGMPTVRLRIGDAVPAGSGASRPAGGRGRFRTCTLRDSSTWFKVPLRRPATFVEQVLRRRPDCSLVVLHEEGAPPLREARTGSGRVPRGQGVHLRAVGCQCPDEVVDRVVAP</sequence>
<accession>A0A4V1RIL8</accession>
<comment type="caution">
    <text evidence="2">The sequence shown here is derived from an EMBL/GenBank/DDBJ whole genome shotgun (WGS) entry which is preliminary data.</text>
</comment>